<dbReference type="PANTHER" id="PTHR33798">
    <property type="entry name" value="FLAVOPROTEIN OXYGENASE"/>
    <property type="match status" value="1"/>
</dbReference>
<dbReference type="Proteomes" id="UP000008136">
    <property type="component" value="Chromosome"/>
</dbReference>
<dbReference type="SUPFAM" id="SSF50475">
    <property type="entry name" value="FMN-binding split barrel"/>
    <property type="match status" value="1"/>
</dbReference>
<keyword evidence="3" id="KW-0288">FMN</keyword>
<organism evidence="6 7">
    <name type="scientific">Archaeoglobus veneficus (strain DSM 11195 / SNP6)</name>
    <dbReference type="NCBI Taxonomy" id="693661"/>
    <lineage>
        <taxon>Archaea</taxon>
        <taxon>Methanobacteriati</taxon>
        <taxon>Methanobacteriota</taxon>
        <taxon>Archaeoglobi</taxon>
        <taxon>Archaeoglobales</taxon>
        <taxon>Archaeoglobaceae</taxon>
        <taxon>Archaeoglobus</taxon>
    </lineage>
</organism>
<dbReference type="InterPro" id="IPR012349">
    <property type="entry name" value="Split_barrel_FMN-bd"/>
</dbReference>
<reference evidence="6 7" key="1">
    <citation type="submission" date="2011-03" db="EMBL/GenBank/DDBJ databases">
        <title>The complete genome of Archaeoglobus veneficus SNP6.</title>
        <authorList>
            <consortium name="US DOE Joint Genome Institute (JGI-PGF)"/>
            <person name="Lucas S."/>
            <person name="Copeland A."/>
            <person name="Lapidus A."/>
            <person name="Bruce D."/>
            <person name="Goodwin L."/>
            <person name="Pitluck S."/>
            <person name="Kyrpides N."/>
            <person name="Mavromatis K."/>
            <person name="Pagani I."/>
            <person name="Ivanova N."/>
            <person name="Mikhailova N."/>
            <person name="Lu M."/>
            <person name="Detter J.C."/>
            <person name="Tapia R."/>
            <person name="Han C."/>
            <person name="Land M."/>
            <person name="Hauser L."/>
            <person name="Markowitz V."/>
            <person name="Cheng J.-F."/>
            <person name="Hugenholtz P."/>
            <person name="Woyke T."/>
            <person name="Wu D."/>
            <person name="Spring S."/>
            <person name="Brambilla E."/>
            <person name="Klenk H.-P."/>
            <person name="Eisen J.A."/>
        </authorList>
    </citation>
    <scope>NUCLEOTIDE SEQUENCE [LARGE SCALE GENOMIC DNA]</scope>
    <source>
        <strain>SNP6</strain>
    </source>
</reference>
<evidence type="ECO:0000256" key="3">
    <source>
        <dbReference type="ARBA" id="ARBA00022643"/>
    </source>
</evidence>
<dbReference type="PANTHER" id="PTHR33798:SF5">
    <property type="entry name" value="FLAVIN REDUCTASE LIKE DOMAIN-CONTAINING PROTEIN"/>
    <property type="match status" value="1"/>
</dbReference>
<dbReference type="AlphaFoldDB" id="F2KS68"/>
<proteinExistence type="inferred from homology"/>
<dbReference type="Gene3D" id="2.30.110.10">
    <property type="entry name" value="Electron Transport, Fmn-binding Protein, Chain A"/>
    <property type="match status" value="1"/>
</dbReference>
<dbReference type="HOGENOM" id="CLU_059021_5_3_2"/>
<dbReference type="InterPro" id="IPR002563">
    <property type="entry name" value="Flavin_Rdtase-like_dom"/>
</dbReference>
<evidence type="ECO:0000313" key="6">
    <source>
        <dbReference type="EMBL" id="AEA48007.1"/>
    </source>
</evidence>
<evidence type="ECO:0000256" key="4">
    <source>
        <dbReference type="ARBA" id="ARBA00038054"/>
    </source>
</evidence>
<comment type="cofactor">
    <cofactor evidence="1">
        <name>FMN</name>
        <dbReference type="ChEBI" id="CHEBI:58210"/>
    </cofactor>
</comment>
<dbReference type="SMART" id="SM00903">
    <property type="entry name" value="Flavin_Reduct"/>
    <property type="match status" value="1"/>
</dbReference>
<keyword evidence="7" id="KW-1185">Reference proteome</keyword>
<feature type="domain" description="Flavin reductase like" evidence="5">
    <location>
        <begin position="9"/>
        <end position="155"/>
    </location>
</feature>
<gene>
    <name evidence="6" type="ordered locus">Arcve_2014</name>
</gene>
<dbReference type="EMBL" id="CP002588">
    <property type="protein sequence ID" value="AEA48007.1"/>
    <property type="molecule type" value="Genomic_DNA"/>
</dbReference>
<evidence type="ECO:0000259" key="5">
    <source>
        <dbReference type="SMART" id="SM00903"/>
    </source>
</evidence>
<dbReference type="RefSeq" id="WP_013684659.1">
    <property type="nucleotide sequence ID" value="NC_015320.1"/>
</dbReference>
<sequence length="180" mass="20107">MELEAKKYYALLARPVVVITTVSAEGKVNAAPFSFNTPISFSPPLYGFSCNPKHDTWANIQETKEFVVNVAGIELGDAMHILEQKFPRGVNELEKAGLEEVQSKTVKPPRVAKAIAWIECKLHSSYEIGDHIWVVGEVSCAEVKDECWDGVIDVSRVLLHISGEFFAQEAKVTKYRRAKK</sequence>
<dbReference type="OrthoDB" id="8522at2157"/>
<dbReference type="Pfam" id="PF01613">
    <property type="entry name" value="Flavin_Reduct"/>
    <property type="match status" value="1"/>
</dbReference>
<evidence type="ECO:0000313" key="7">
    <source>
        <dbReference type="Proteomes" id="UP000008136"/>
    </source>
</evidence>
<keyword evidence="2" id="KW-0285">Flavoprotein</keyword>
<dbReference type="KEGG" id="ave:Arcve_2014"/>
<dbReference type="STRING" id="693661.Arcve_2014"/>
<evidence type="ECO:0000256" key="2">
    <source>
        <dbReference type="ARBA" id="ARBA00022630"/>
    </source>
</evidence>
<protein>
    <submittedName>
        <fullName evidence="6">Flavin reductase domain protein FMN-binding protein</fullName>
    </submittedName>
</protein>
<comment type="similarity">
    <text evidence="4">Belongs to the flavoredoxin family.</text>
</comment>
<dbReference type="GeneID" id="10395147"/>
<name>F2KS68_ARCVS</name>
<evidence type="ECO:0000256" key="1">
    <source>
        <dbReference type="ARBA" id="ARBA00001917"/>
    </source>
</evidence>
<dbReference type="GO" id="GO:0010181">
    <property type="term" value="F:FMN binding"/>
    <property type="evidence" value="ECO:0007669"/>
    <property type="project" value="InterPro"/>
</dbReference>
<accession>F2KS68</accession>
<dbReference type="eggNOG" id="arCOG02017">
    <property type="taxonomic scope" value="Archaea"/>
</dbReference>